<dbReference type="AlphaFoldDB" id="A0A0M9AA40"/>
<evidence type="ECO:0000313" key="4">
    <source>
        <dbReference type="Proteomes" id="UP000053105"/>
    </source>
</evidence>
<dbReference type="EMBL" id="KQ435703">
    <property type="protein sequence ID" value="KOX80317.1"/>
    <property type="molecule type" value="Genomic_DNA"/>
</dbReference>
<accession>A0A0M9AA40</accession>
<protein>
    <submittedName>
        <fullName evidence="3">Copia protein</fullName>
    </submittedName>
</protein>
<name>A0A0M9AA40_9HYME</name>
<feature type="domain" description="Retroviral polymerase SH3-like" evidence="2">
    <location>
        <begin position="12"/>
        <end position="71"/>
    </location>
</feature>
<gene>
    <name evidence="3" type="ORF">WN51_08096</name>
</gene>
<organism evidence="3 4">
    <name type="scientific">Melipona quadrifasciata</name>
    <dbReference type="NCBI Taxonomy" id="166423"/>
    <lineage>
        <taxon>Eukaryota</taxon>
        <taxon>Metazoa</taxon>
        <taxon>Ecdysozoa</taxon>
        <taxon>Arthropoda</taxon>
        <taxon>Hexapoda</taxon>
        <taxon>Insecta</taxon>
        <taxon>Pterygota</taxon>
        <taxon>Neoptera</taxon>
        <taxon>Endopterygota</taxon>
        <taxon>Hymenoptera</taxon>
        <taxon>Apocrita</taxon>
        <taxon>Aculeata</taxon>
        <taxon>Apoidea</taxon>
        <taxon>Anthophila</taxon>
        <taxon>Apidae</taxon>
        <taxon>Melipona</taxon>
    </lineage>
</organism>
<reference evidence="3 4" key="1">
    <citation type="submission" date="2015-07" db="EMBL/GenBank/DDBJ databases">
        <title>The genome of Melipona quadrifasciata.</title>
        <authorList>
            <person name="Pan H."/>
            <person name="Kapheim K."/>
        </authorList>
    </citation>
    <scope>NUCLEOTIDE SEQUENCE [LARGE SCALE GENOMIC DNA]</scope>
    <source>
        <strain evidence="3">0111107301</strain>
        <tissue evidence="3">Whole body</tissue>
    </source>
</reference>
<feature type="region of interest" description="Disordered" evidence="1">
    <location>
        <begin position="76"/>
        <end position="97"/>
    </location>
</feature>
<feature type="non-terminal residue" evidence="3">
    <location>
        <position position="1"/>
    </location>
</feature>
<dbReference type="Proteomes" id="UP000053105">
    <property type="component" value="Unassembled WGS sequence"/>
</dbReference>
<evidence type="ECO:0000256" key="1">
    <source>
        <dbReference type="SAM" id="MobiDB-lite"/>
    </source>
</evidence>
<evidence type="ECO:0000313" key="3">
    <source>
        <dbReference type="EMBL" id="KOX80317.1"/>
    </source>
</evidence>
<evidence type="ECO:0000259" key="2">
    <source>
        <dbReference type="Pfam" id="PF25597"/>
    </source>
</evidence>
<dbReference type="Pfam" id="PF25597">
    <property type="entry name" value="SH3_retrovirus"/>
    <property type="match status" value="1"/>
</dbReference>
<dbReference type="OrthoDB" id="7608733at2759"/>
<keyword evidence="4" id="KW-1185">Reference proteome</keyword>
<dbReference type="InterPro" id="IPR057670">
    <property type="entry name" value="SH3_retrovirus"/>
</dbReference>
<dbReference type="STRING" id="166423.A0A0M9AA40"/>
<proteinExistence type="predicted"/>
<sequence length="97" mass="11813">RPNLNKIRIFGCETYTKILESLKKLDERNKKLELVGYTENNYKLWDNQERKIVIRRDVIFTEVTKEDEETNKRQIIELQKDQENEEDQKRSIELKEA</sequence>